<organism evidence="1 2">
    <name type="scientific">Massilia agilis</name>
    <dbReference type="NCBI Taxonomy" id="1811226"/>
    <lineage>
        <taxon>Bacteria</taxon>
        <taxon>Pseudomonadati</taxon>
        <taxon>Pseudomonadota</taxon>
        <taxon>Betaproteobacteria</taxon>
        <taxon>Burkholderiales</taxon>
        <taxon>Oxalobacteraceae</taxon>
        <taxon>Telluria group</taxon>
        <taxon>Massilia</taxon>
    </lineage>
</organism>
<comment type="caution">
    <text evidence="1">The sequence shown here is derived from an EMBL/GenBank/DDBJ whole genome shotgun (WGS) entry which is preliminary data.</text>
</comment>
<gene>
    <name evidence="1" type="ORF">NX774_11550</name>
</gene>
<evidence type="ECO:0000313" key="1">
    <source>
        <dbReference type="EMBL" id="MCS0808555.1"/>
    </source>
</evidence>
<sequence length="143" mass="16095">MRSRLGYLIVAVLAGAAGFILSDLGVLSMTTKTAYLTKEPLLIAGEQGYNSLLPAGTVLYYDRAWPEGHQTYHVYFHFKGDMKVEAADANMVSPLWLRTVEPEELPKLLNDYPVSKDELVQILKARKITKAELVQIVRDWPDE</sequence>
<reference evidence="1 2" key="1">
    <citation type="submission" date="2022-08" db="EMBL/GenBank/DDBJ databases">
        <title>Reclassification of Massilia species as members of the genera Telluria, Duganella, Pseudoduganella, Mokoshia gen. nov. and Zemynaea gen. nov. using orthogonal and non-orthogonal genome-based approaches.</title>
        <authorList>
            <person name="Bowman J.P."/>
        </authorList>
    </citation>
    <scope>NUCLEOTIDE SEQUENCE [LARGE SCALE GENOMIC DNA]</scope>
    <source>
        <strain evidence="1 2">JCM 31605</strain>
    </source>
</reference>
<dbReference type="RefSeq" id="WP_258822320.1">
    <property type="nucleotide sequence ID" value="NZ_JANUHB010000002.1"/>
</dbReference>
<proteinExistence type="predicted"/>
<protein>
    <submittedName>
        <fullName evidence="1">Uncharacterized protein</fullName>
    </submittedName>
</protein>
<dbReference type="EMBL" id="JANUHB010000002">
    <property type="protein sequence ID" value="MCS0808555.1"/>
    <property type="molecule type" value="Genomic_DNA"/>
</dbReference>
<name>A0ABT2DB89_9BURK</name>
<accession>A0ABT2DB89</accession>
<evidence type="ECO:0000313" key="2">
    <source>
        <dbReference type="Proteomes" id="UP001206126"/>
    </source>
</evidence>
<dbReference type="Proteomes" id="UP001206126">
    <property type="component" value="Unassembled WGS sequence"/>
</dbReference>
<keyword evidence="2" id="KW-1185">Reference proteome</keyword>